<dbReference type="AlphaFoldDB" id="A0A7S2TPS6"/>
<dbReference type="PROSITE" id="PS50089">
    <property type="entry name" value="ZF_RING_2"/>
    <property type="match status" value="1"/>
</dbReference>
<dbReference type="InterPro" id="IPR001841">
    <property type="entry name" value="Znf_RING"/>
</dbReference>
<protein>
    <recommendedName>
        <fullName evidence="4">RING-type domain-containing protein</fullName>
    </recommendedName>
</protein>
<dbReference type="GO" id="GO:0000795">
    <property type="term" value="C:synaptonemal complex"/>
    <property type="evidence" value="ECO:0007669"/>
    <property type="project" value="InterPro"/>
</dbReference>
<dbReference type="EMBL" id="HBHP01015903">
    <property type="protein sequence ID" value="CAD9763842.1"/>
    <property type="molecule type" value="Transcribed_RNA"/>
</dbReference>
<name>A0A7S2TPS6_9EUKA</name>
<dbReference type="GO" id="GO:0061630">
    <property type="term" value="F:ubiquitin protein ligase activity"/>
    <property type="evidence" value="ECO:0007669"/>
    <property type="project" value="InterPro"/>
</dbReference>
<dbReference type="PANTHER" id="PTHR14305">
    <property type="entry name" value="E3 UBIQUITIN-PROTEIN LIGASE CCNB1IP1"/>
    <property type="match status" value="1"/>
</dbReference>
<dbReference type="Pfam" id="PF13639">
    <property type="entry name" value="zf-RING_2"/>
    <property type="match status" value="1"/>
</dbReference>
<keyword evidence="2" id="KW-0175">Coiled coil</keyword>
<dbReference type="SMART" id="SM00184">
    <property type="entry name" value="RING"/>
    <property type="match status" value="1"/>
</dbReference>
<accession>A0A7S2TPS6</accession>
<feature type="coiled-coil region" evidence="2">
    <location>
        <begin position="115"/>
        <end position="177"/>
    </location>
</feature>
<sequence length="309" mass="35172">MPFKCNRCFATISKQAFVTSCSHIFCFKCSKDWFQRHQDCPQCKTTLKSENDLRGTQLDVVDLAPVSMKLWGLSPAQIMEVCGGAIAFWEYQKKHEIAYRVDQVSRKDKRNRQIVTSANEKLVKAKNMIASLHQKNQALIENLRRANEDNGLLKRELKEKSRQKEKYSAMYNQIRSKAMRLQSLSPDQQSRTKMIADTPFVRPETPDNVKSLRNLVQQTRRISPSSARSPLRRSPTHRSPTQRSPSQRFAALKASSPGANTVLSPFAFANNSPVSTAARTPSSSLRDFRTPRPRRRFDDNAIGRASLCP</sequence>
<feature type="region of interest" description="Disordered" evidence="3">
    <location>
        <begin position="218"/>
        <end position="309"/>
    </location>
</feature>
<feature type="compositionally biased region" description="Low complexity" evidence="3">
    <location>
        <begin position="220"/>
        <end position="229"/>
    </location>
</feature>
<keyword evidence="1" id="KW-0862">Zinc</keyword>
<reference evidence="5" key="1">
    <citation type="submission" date="2021-01" db="EMBL/GenBank/DDBJ databases">
        <authorList>
            <person name="Corre E."/>
            <person name="Pelletier E."/>
            <person name="Niang G."/>
            <person name="Scheremetjew M."/>
            <person name="Finn R."/>
            <person name="Kale V."/>
            <person name="Holt S."/>
            <person name="Cochrane G."/>
            <person name="Meng A."/>
            <person name="Brown T."/>
            <person name="Cohen L."/>
        </authorList>
    </citation>
    <scope>NUCLEOTIDE SEQUENCE</scope>
    <source>
        <strain evidence="5">CCMP622</strain>
    </source>
</reference>
<feature type="compositionally biased region" description="Polar residues" evidence="3">
    <location>
        <begin position="257"/>
        <end position="285"/>
    </location>
</feature>
<keyword evidence="1" id="KW-0863">Zinc-finger</keyword>
<dbReference type="SUPFAM" id="SSF57850">
    <property type="entry name" value="RING/U-box"/>
    <property type="match status" value="1"/>
</dbReference>
<evidence type="ECO:0000313" key="5">
    <source>
        <dbReference type="EMBL" id="CAD9763842.1"/>
    </source>
</evidence>
<dbReference type="Gene3D" id="3.30.40.10">
    <property type="entry name" value="Zinc/RING finger domain, C3HC4 (zinc finger)"/>
    <property type="match status" value="1"/>
</dbReference>
<evidence type="ECO:0000256" key="2">
    <source>
        <dbReference type="SAM" id="Coils"/>
    </source>
</evidence>
<gene>
    <name evidence="5" type="ORF">LSP00402_LOCUS9869</name>
</gene>
<dbReference type="GO" id="GO:0007131">
    <property type="term" value="P:reciprocal meiotic recombination"/>
    <property type="evidence" value="ECO:0007669"/>
    <property type="project" value="InterPro"/>
</dbReference>
<feature type="domain" description="RING-type" evidence="4">
    <location>
        <begin position="5"/>
        <end position="44"/>
    </location>
</feature>
<dbReference type="GO" id="GO:0008270">
    <property type="term" value="F:zinc ion binding"/>
    <property type="evidence" value="ECO:0007669"/>
    <property type="project" value="UniProtKB-KW"/>
</dbReference>
<evidence type="ECO:0000259" key="4">
    <source>
        <dbReference type="PROSITE" id="PS50089"/>
    </source>
</evidence>
<keyword evidence="1" id="KW-0479">Metal-binding</keyword>
<feature type="compositionally biased region" description="Polar residues" evidence="3">
    <location>
        <begin position="237"/>
        <end position="247"/>
    </location>
</feature>
<proteinExistence type="predicted"/>
<dbReference type="PANTHER" id="PTHR14305:SF0">
    <property type="entry name" value="E3 UBIQUITIN-PROTEIN LIGASE CCNB1IP1"/>
    <property type="match status" value="1"/>
</dbReference>
<evidence type="ECO:0000256" key="3">
    <source>
        <dbReference type="SAM" id="MobiDB-lite"/>
    </source>
</evidence>
<feature type="compositionally biased region" description="Basic and acidic residues" evidence="3">
    <location>
        <begin position="286"/>
        <end position="301"/>
    </location>
</feature>
<evidence type="ECO:0000256" key="1">
    <source>
        <dbReference type="PROSITE-ProRule" id="PRU00175"/>
    </source>
</evidence>
<organism evidence="5">
    <name type="scientific">Lotharella oceanica</name>
    <dbReference type="NCBI Taxonomy" id="641309"/>
    <lineage>
        <taxon>Eukaryota</taxon>
        <taxon>Sar</taxon>
        <taxon>Rhizaria</taxon>
        <taxon>Cercozoa</taxon>
        <taxon>Chlorarachniophyceae</taxon>
        <taxon>Lotharella</taxon>
    </lineage>
</organism>
<dbReference type="InterPro" id="IPR042448">
    <property type="entry name" value="CCNB1IP1"/>
</dbReference>
<dbReference type="InterPro" id="IPR013083">
    <property type="entry name" value="Znf_RING/FYVE/PHD"/>
</dbReference>